<accession>A0AAV4HAD7</accession>
<dbReference type="GO" id="GO:0005783">
    <property type="term" value="C:endoplasmic reticulum"/>
    <property type="evidence" value="ECO:0007669"/>
    <property type="project" value="TreeGrafter"/>
</dbReference>
<protein>
    <submittedName>
        <fullName evidence="2">UBX domain protein 4</fullName>
    </submittedName>
</protein>
<organism evidence="2 3">
    <name type="scientific">Elysia marginata</name>
    <dbReference type="NCBI Taxonomy" id="1093978"/>
    <lineage>
        <taxon>Eukaryota</taxon>
        <taxon>Metazoa</taxon>
        <taxon>Spiralia</taxon>
        <taxon>Lophotrochozoa</taxon>
        <taxon>Mollusca</taxon>
        <taxon>Gastropoda</taxon>
        <taxon>Heterobranchia</taxon>
        <taxon>Euthyneura</taxon>
        <taxon>Panpulmonata</taxon>
        <taxon>Sacoglossa</taxon>
        <taxon>Placobranchoidea</taxon>
        <taxon>Plakobranchidae</taxon>
        <taxon>Elysia</taxon>
    </lineage>
</organism>
<comment type="caution">
    <text evidence="2">The sequence shown here is derived from an EMBL/GenBank/DDBJ whole genome shotgun (WGS) entry which is preliminary data.</text>
</comment>
<proteinExistence type="predicted"/>
<gene>
    <name evidence="2" type="ORF">ElyMa_002674200</name>
</gene>
<dbReference type="PANTHER" id="PTHR46424">
    <property type="entry name" value="UBX DOMAIN-CONTAINING PROTEIN 4"/>
    <property type="match status" value="1"/>
</dbReference>
<keyword evidence="3" id="KW-1185">Reference proteome</keyword>
<reference evidence="2 3" key="1">
    <citation type="journal article" date="2021" name="Elife">
        <title>Chloroplast acquisition without the gene transfer in kleptoplastic sea slugs, Plakobranchus ocellatus.</title>
        <authorList>
            <person name="Maeda T."/>
            <person name="Takahashi S."/>
            <person name="Yoshida T."/>
            <person name="Shimamura S."/>
            <person name="Takaki Y."/>
            <person name="Nagai Y."/>
            <person name="Toyoda A."/>
            <person name="Suzuki Y."/>
            <person name="Arimoto A."/>
            <person name="Ishii H."/>
            <person name="Satoh N."/>
            <person name="Nishiyama T."/>
            <person name="Hasebe M."/>
            <person name="Maruyama T."/>
            <person name="Minagawa J."/>
            <person name="Obokata J."/>
            <person name="Shigenobu S."/>
        </authorList>
    </citation>
    <scope>NUCLEOTIDE SEQUENCE [LARGE SCALE GENOMIC DNA]</scope>
</reference>
<feature type="compositionally biased region" description="Basic and acidic residues" evidence="1">
    <location>
        <begin position="191"/>
        <end position="229"/>
    </location>
</feature>
<dbReference type="AlphaFoldDB" id="A0AAV4HAD7"/>
<evidence type="ECO:0000313" key="2">
    <source>
        <dbReference type="EMBL" id="GFR94706.1"/>
    </source>
</evidence>
<evidence type="ECO:0000313" key="3">
    <source>
        <dbReference type="Proteomes" id="UP000762676"/>
    </source>
</evidence>
<sequence length="229" mass="25209">MRWFEGNVATAVQTAKANKSVFIVFIADPVVVIPSVFFIGDNGVPLEVIGECKSPEDFNEKVKKALEMQKNMASSSPAPPEAATANTDVTPEPVKSEQKPSEIPGKTVPGEETSSAAGATATAAESGTGSGDDTVESQASGGAESKAKLDERVDRAKDLIEQKRQEKMKKEAEDERRREIERRNIGQGVQKLREQQKQMELLEAKRELQKDKENDRIARQKVKEEIERD</sequence>
<feature type="non-terminal residue" evidence="2">
    <location>
        <position position="229"/>
    </location>
</feature>
<dbReference type="PANTHER" id="PTHR46424:SF1">
    <property type="entry name" value="UBX DOMAIN-CONTAINING PROTEIN 4"/>
    <property type="match status" value="1"/>
</dbReference>
<feature type="compositionally biased region" description="Low complexity" evidence="1">
    <location>
        <begin position="73"/>
        <end position="85"/>
    </location>
</feature>
<dbReference type="Proteomes" id="UP000762676">
    <property type="component" value="Unassembled WGS sequence"/>
</dbReference>
<feature type="region of interest" description="Disordered" evidence="1">
    <location>
        <begin position="65"/>
        <end position="229"/>
    </location>
</feature>
<dbReference type="GO" id="GO:0036503">
    <property type="term" value="P:ERAD pathway"/>
    <property type="evidence" value="ECO:0007669"/>
    <property type="project" value="TreeGrafter"/>
</dbReference>
<evidence type="ECO:0000256" key="1">
    <source>
        <dbReference type="SAM" id="MobiDB-lite"/>
    </source>
</evidence>
<name>A0AAV4HAD7_9GAST</name>
<feature type="compositionally biased region" description="Basic and acidic residues" evidence="1">
    <location>
        <begin position="145"/>
        <end position="184"/>
    </location>
</feature>
<dbReference type="EMBL" id="BMAT01005522">
    <property type="protein sequence ID" value="GFR94706.1"/>
    <property type="molecule type" value="Genomic_DNA"/>
</dbReference>
<feature type="compositionally biased region" description="Low complexity" evidence="1">
    <location>
        <begin position="110"/>
        <end position="127"/>
    </location>
</feature>